<name>A0A0E3HEL1_9CAUD</name>
<organism evidence="2 3">
    <name type="scientific">Synechococcus phage ACG-2014i</name>
    <dbReference type="NCBI Taxonomy" id="1493513"/>
    <lineage>
        <taxon>Viruses</taxon>
        <taxon>Duplodnaviria</taxon>
        <taxon>Heunggongvirae</taxon>
        <taxon>Uroviricota</taxon>
        <taxon>Caudoviricetes</taxon>
        <taxon>Pantevenvirales</taxon>
        <taxon>Kyanoviridae</taxon>
        <taxon>Chalconvirus</taxon>
        <taxon>Chalconvirus acg2014i</taxon>
    </lineage>
</organism>
<evidence type="ECO:0000313" key="3">
    <source>
        <dbReference type="Proteomes" id="UP000033009"/>
    </source>
</evidence>
<keyword evidence="3" id="KW-1185">Reference proteome</keyword>
<protein>
    <submittedName>
        <fullName evidence="2">Uncharacterized protein</fullName>
    </submittedName>
</protein>
<dbReference type="GeneID" id="24404918"/>
<feature type="region of interest" description="Disordered" evidence="1">
    <location>
        <begin position="51"/>
        <end position="70"/>
    </location>
</feature>
<dbReference type="EMBL" id="KJ019082">
    <property type="protein sequence ID" value="AIX26792.1"/>
    <property type="molecule type" value="Genomic_DNA"/>
</dbReference>
<evidence type="ECO:0000256" key="1">
    <source>
        <dbReference type="SAM" id="MobiDB-lite"/>
    </source>
</evidence>
<gene>
    <name evidence="2" type="ORF">Syn7803US120_71</name>
</gene>
<evidence type="ECO:0000313" key="2">
    <source>
        <dbReference type="EMBL" id="AIX26792.1"/>
    </source>
</evidence>
<sequence>MPQKVDYSNYDRILENFDKFCDEFESRASEAYMRGDQNDGKVVTAAAEVGERTPEAVREVDEPGPTDIAAGATTVDVSSSYGF</sequence>
<proteinExistence type="predicted"/>
<accession>A0A0E3HEL1</accession>
<feature type="compositionally biased region" description="Basic and acidic residues" evidence="1">
    <location>
        <begin position="51"/>
        <end position="61"/>
    </location>
</feature>
<dbReference type="Proteomes" id="UP000033009">
    <property type="component" value="Segment"/>
</dbReference>
<dbReference type="RefSeq" id="YP_009140860.1">
    <property type="nucleotide sequence ID" value="NC_027132.1"/>
</dbReference>
<reference evidence="2 3" key="1">
    <citation type="submission" date="2013-12" db="EMBL/GenBank/DDBJ databases">
        <title>Ecological redundancy of diverse viral populations within a natural community.</title>
        <authorList>
            <person name="Gregory A.C."/>
            <person name="LaButti K."/>
            <person name="Copeland A."/>
            <person name="Woyke T."/>
            <person name="Sullivan M.B."/>
        </authorList>
    </citation>
    <scope>NUCLEOTIDE SEQUENCE [LARGE SCALE GENOMIC DNA]</scope>
    <source>
        <strain evidence="2">Syn7803US120</strain>
    </source>
</reference>
<dbReference type="KEGG" id="vg:24404918"/>